<dbReference type="Proteomes" id="UP000247389">
    <property type="component" value="Unassembled WGS sequence"/>
</dbReference>
<evidence type="ECO:0000313" key="14">
    <source>
        <dbReference type="Proteomes" id="UP000295758"/>
    </source>
</evidence>
<evidence type="ECO:0000313" key="13">
    <source>
        <dbReference type="Proteomes" id="UP000295472"/>
    </source>
</evidence>
<sequence length="86" mass="9653">MQSRSPIRKCVGCGARRDKIELLRVVNNKGEILVDPGGRIPGRGAYLCPNMDCLDKAVEKNSLKKALKIEISDEIYEQISEEIKHD</sequence>
<reference evidence="7 14" key="3">
    <citation type="submission" date="2019-03" db="EMBL/GenBank/DDBJ databases">
        <title>Deep subsurface shale carbon reservoir microbial communities from Ohio and West Virginia, USA.</title>
        <authorList>
            <person name="Wrighton K."/>
        </authorList>
    </citation>
    <scope>NUCLEOTIDE SEQUENCE [LARGE SCALE GENOMIC DNA]</scope>
    <source>
        <strain evidence="7 14">UTICA-S4D12</strain>
    </source>
</reference>
<dbReference type="OrthoDB" id="9813251at2"/>
<evidence type="ECO:0000313" key="9">
    <source>
        <dbReference type="Proteomes" id="UP000198612"/>
    </source>
</evidence>
<protein>
    <recommendedName>
        <fullName evidence="1">YlxR domain-containing protein</fullName>
    </recommendedName>
</protein>
<dbReference type="Proteomes" id="UP000295472">
    <property type="component" value="Unassembled WGS sequence"/>
</dbReference>
<dbReference type="Proteomes" id="UP000198945">
    <property type="component" value="Unassembled WGS sequence"/>
</dbReference>
<evidence type="ECO:0000313" key="3">
    <source>
        <dbReference type="EMBL" id="SDC02343.1"/>
    </source>
</evidence>
<evidence type="ECO:0000313" key="2">
    <source>
        <dbReference type="EMBL" id="PXV69324.1"/>
    </source>
</evidence>
<dbReference type="EMBL" id="FNEH01000007">
    <property type="protein sequence ID" value="SDI48046.1"/>
    <property type="molecule type" value="Genomic_DNA"/>
</dbReference>
<dbReference type="EMBL" id="FOHG01000001">
    <property type="protein sequence ID" value="SES61706.1"/>
    <property type="molecule type" value="Genomic_DNA"/>
</dbReference>
<evidence type="ECO:0000313" key="11">
    <source>
        <dbReference type="Proteomes" id="UP000199519"/>
    </source>
</evidence>
<proteinExistence type="predicted"/>
<evidence type="ECO:0000313" key="7">
    <source>
        <dbReference type="EMBL" id="TDS33686.1"/>
    </source>
</evidence>
<dbReference type="PANTHER" id="PTHR34215">
    <property type="entry name" value="BLL0784 PROTEIN"/>
    <property type="match status" value="1"/>
</dbReference>
<dbReference type="InterPro" id="IPR037465">
    <property type="entry name" value="YlxR"/>
</dbReference>
<dbReference type="EMBL" id="SOEF01000003">
    <property type="protein sequence ID" value="TDX46903.1"/>
    <property type="molecule type" value="Genomic_DNA"/>
</dbReference>
<dbReference type="SUPFAM" id="SSF64376">
    <property type="entry name" value="YlxR-like"/>
    <property type="match status" value="1"/>
</dbReference>
<dbReference type="EMBL" id="QICM01000003">
    <property type="protein sequence ID" value="PXV69324.1"/>
    <property type="molecule type" value="Genomic_DNA"/>
</dbReference>
<keyword evidence="11" id="KW-1185">Reference proteome</keyword>
<dbReference type="EMBL" id="FMYT01000001">
    <property type="protein sequence ID" value="SDC02343.1"/>
    <property type="molecule type" value="Genomic_DNA"/>
</dbReference>
<reference evidence="9 11" key="2">
    <citation type="submission" date="2016-10" db="EMBL/GenBank/DDBJ databases">
        <authorList>
            <person name="Varghese N."/>
            <person name="Submissions S."/>
        </authorList>
    </citation>
    <scope>NUCLEOTIDE SEQUENCE [LARGE SCALE GENOMIC DNA]</scope>
    <source>
        <strain evidence="3 15">WG10</strain>
        <strain evidence="4 11">WG2</strain>
        <strain evidence="6 9">WG5</strain>
    </source>
</reference>
<dbReference type="Gene3D" id="3.30.1230.10">
    <property type="entry name" value="YlxR-like"/>
    <property type="match status" value="1"/>
</dbReference>
<evidence type="ECO:0000313" key="4">
    <source>
        <dbReference type="EMBL" id="SDE71132.1"/>
    </source>
</evidence>
<evidence type="ECO:0000313" key="6">
    <source>
        <dbReference type="EMBL" id="SES61706.1"/>
    </source>
</evidence>
<evidence type="ECO:0000313" key="15">
    <source>
        <dbReference type="Proteomes" id="UP000324896"/>
    </source>
</evidence>
<dbReference type="GeneID" id="57011848"/>
<dbReference type="PANTHER" id="PTHR34215:SF1">
    <property type="entry name" value="YLXR DOMAIN-CONTAINING PROTEIN"/>
    <property type="match status" value="1"/>
</dbReference>
<dbReference type="Proteomes" id="UP000198612">
    <property type="component" value="Unassembled WGS sequence"/>
</dbReference>
<dbReference type="InterPro" id="IPR007393">
    <property type="entry name" value="YlxR_dom"/>
</dbReference>
<evidence type="ECO:0000259" key="1">
    <source>
        <dbReference type="Pfam" id="PF04296"/>
    </source>
</evidence>
<evidence type="ECO:0000313" key="12">
    <source>
        <dbReference type="Proteomes" id="UP000247389"/>
    </source>
</evidence>
<dbReference type="Proteomes" id="UP000199519">
    <property type="component" value="Unassembled WGS sequence"/>
</dbReference>
<organism evidence="3 15">
    <name type="scientific">Halanaerobium congolense</name>
    <dbReference type="NCBI Taxonomy" id="54121"/>
    <lineage>
        <taxon>Bacteria</taxon>
        <taxon>Bacillati</taxon>
        <taxon>Bacillota</taxon>
        <taxon>Clostridia</taxon>
        <taxon>Halanaerobiales</taxon>
        <taxon>Halanaerobiaceae</taxon>
        <taxon>Halanaerobium</taxon>
    </lineage>
</organism>
<dbReference type="EMBL" id="FNBJ01000001">
    <property type="protein sequence ID" value="SDE71132.1"/>
    <property type="molecule type" value="Genomic_DNA"/>
</dbReference>
<dbReference type="RefSeq" id="WP_073155588.1">
    <property type="nucleotide sequence ID" value="NZ_FMYT01000001.1"/>
</dbReference>
<reference evidence="5 10" key="1">
    <citation type="submission" date="2016-10" db="EMBL/GenBank/DDBJ databases">
        <authorList>
            <person name="de Groot N.N."/>
        </authorList>
    </citation>
    <scope>NUCLEOTIDE SEQUENCE [LARGE SCALE GENOMIC DNA]</scope>
    <source>
        <strain evidence="5 10">WG7</strain>
    </source>
</reference>
<name>A0A1G6I7J4_9FIRM</name>
<dbReference type="Pfam" id="PF04296">
    <property type="entry name" value="YlxR"/>
    <property type="match status" value="1"/>
</dbReference>
<dbReference type="Proteomes" id="UP000324896">
    <property type="component" value="Unassembled WGS sequence"/>
</dbReference>
<evidence type="ECO:0000313" key="10">
    <source>
        <dbReference type="Proteomes" id="UP000198945"/>
    </source>
</evidence>
<dbReference type="CDD" id="cd00279">
    <property type="entry name" value="YlxR"/>
    <property type="match status" value="1"/>
</dbReference>
<dbReference type="AlphaFoldDB" id="A0A1G6I7J4"/>
<dbReference type="STRING" id="54121.SAMN04515653_106110"/>
<dbReference type="Proteomes" id="UP000295758">
    <property type="component" value="Unassembled WGS sequence"/>
</dbReference>
<accession>A0A1G6I7J4</accession>
<dbReference type="InterPro" id="IPR035931">
    <property type="entry name" value="YlxR-like_sf"/>
</dbReference>
<evidence type="ECO:0000313" key="8">
    <source>
        <dbReference type="EMBL" id="TDX46903.1"/>
    </source>
</evidence>
<dbReference type="NCBIfam" id="NF047356">
    <property type="entry name" value="RNA_bind_RnpM"/>
    <property type="match status" value="1"/>
</dbReference>
<feature type="domain" description="YlxR" evidence="1">
    <location>
        <begin position="8"/>
        <end position="80"/>
    </location>
</feature>
<dbReference type="EMBL" id="SOAA01000004">
    <property type="protein sequence ID" value="TDS33686.1"/>
    <property type="molecule type" value="Genomic_DNA"/>
</dbReference>
<gene>
    <name evidence="7" type="ORF">BY453_10472</name>
    <name evidence="8" type="ORF">C7954_103110</name>
    <name evidence="2" type="ORF">C8C78_10331</name>
    <name evidence="3" type="ORF">SAMN04488597_101299</name>
    <name evidence="4" type="ORF">SAMN04488598_101173</name>
    <name evidence="6" type="ORF">SAMN04515652_101118</name>
    <name evidence="5" type="ORF">SAMN04515654_10725</name>
</gene>
<evidence type="ECO:0000313" key="5">
    <source>
        <dbReference type="EMBL" id="SDI48046.1"/>
    </source>
</evidence>
<reference evidence="8 13" key="4">
    <citation type="submission" date="2019-03" db="EMBL/GenBank/DDBJ databases">
        <title>Subsurface microbial communities from deep shales in Ohio and West Virginia, USA.</title>
        <authorList>
            <person name="Wrighton K."/>
        </authorList>
    </citation>
    <scope>NUCLEOTIDE SEQUENCE [LARGE SCALE GENOMIC DNA]</scope>
    <source>
        <strain evidence="8 13">DSMZ 11287</strain>
        <strain evidence="2 12">MSL28</strain>
    </source>
</reference>